<evidence type="ECO:0000256" key="10">
    <source>
        <dbReference type="ARBA" id="ARBA00023242"/>
    </source>
</evidence>
<evidence type="ECO:0000256" key="8">
    <source>
        <dbReference type="ARBA" id="ARBA00023125"/>
    </source>
</evidence>
<organism evidence="15 16">
    <name type="scientific">Zea mays</name>
    <name type="common">Maize</name>
    <dbReference type="NCBI Taxonomy" id="4577"/>
    <lineage>
        <taxon>Eukaryota</taxon>
        <taxon>Viridiplantae</taxon>
        <taxon>Streptophyta</taxon>
        <taxon>Embryophyta</taxon>
        <taxon>Tracheophyta</taxon>
        <taxon>Spermatophyta</taxon>
        <taxon>Magnoliopsida</taxon>
        <taxon>Liliopsida</taxon>
        <taxon>Poales</taxon>
        <taxon>Poaceae</taxon>
        <taxon>PACMAD clade</taxon>
        <taxon>Panicoideae</taxon>
        <taxon>Andropogonodae</taxon>
        <taxon>Andropogoneae</taxon>
        <taxon>Tripsacinae</taxon>
        <taxon>Zea</taxon>
    </lineage>
</organism>
<evidence type="ECO:0000259" key="12">
    <source>
        <dbReference type="PROSITE" id="PS50090"/>
    </source>
</evidence>
<keyword evidence="9" id="KW-0804">Transcription</keyword>
<feature type="domain" description="Myb-like" evidence="12">
    <location>
        <begin position="5"/>
        <end position="57"/>
    </location>
</feature>
<sequence>MGAPKQKWTSEEEDALRAGVRKHGAGKWRTIQKDPEFSPVLSSRSNIDLKDKWRNLSFSASGLGSSKLRVPKITGPSSSPSSSSQPLLLPAANKFTEATLPADAEKKPQDGKTLPKYGAMIMEALLELNEPNGSDIAAIFGFIEQRYAVQPTFRRFLASKLRRLADSNKIEKANLPFLKLDYIYFSRSFHLSETCVFPFTICLDMQSILYPMDLAFYTCSELIQSNHLCSIGLLAWLASGSEFEAEIDKSYRIPDSLATRTPAPMKASAPKQKDPSKPSKVSKAIGLFSASSPALEAAMAAAVKVADAEAKAHDAHDQTMEAERILKMAEDTESLLIIAAEIYDRCSRGEITTLVPVAQRGI</sequence>
<dbReference type="InterPro" id="IPR005818">
    <property type="entry name" value="Histone_H1/H5_H15"/>
</dbReference>
<comment type="subcellular location">
    <subcellularLocation>
        <location evidence="1">Chromosome</location>
        <location evidence="1">Telomere</location>
    </subcellularLocation>
    <subcellularLocation>
        <location evidence="2">Nucleus</location>
        <location evidence="2">Nucleolus</location>
    </subcellularLocation>
</comment>
<dbReference type="PANTHER" id="PTHR46267">
    <property type="entry name" value="SINGLE MYB HISTONE 4"/>
    <property type="match status" value="1"/>
</dbReference>
<dbReference type="AlphaFoldDB" id="A0A3L6FHA2"/>
<keyword evidence="4" id="KW-0158">Chromosome</keyword>
<dbReference type="PROSITE" id="PS51294">
    <property type="entry name" value="HTH_MYB"/>
    <property type="match status" value="1"/>
</dbReference>
<dbReference type="PANTHER" id="PTHR46267:SF15">
    <property type="entry name" value="WINGED HELIX-TURN-HELIX TRANSCRIPTION REPRESSOR DNA-BINDING PROTEIN-RELATED"/>
    <property type="match status" value="1"/>
</dbReference>
<keyword evidence="5" id="KW-0779">Telomere</keyword>
<evidence type="ECO:0000256" key="3">
    <source>
        <dbReference type="ARBA" id="ARBA00011414"/>
    </source>
</evidence>
<evidence type="ECO:0000256" key="11">
    <source>
        <dbReference type="SAM" id="MobiDB-lite"/>
    </source>
</evidence>
<evidence type="ECO:0000259" key="14">
    <source>
        <dbReference type="PROSITE" id="PS51504"/>
    </source>
</evidence>
<accession>A0A3L6FHA2</accession>
<dbReference type="EMBL" id="NCVQ01000004">
    <property type="protein sequence ID" value="PWZ32479.1"/>
    <property type="molecule type" value="Genomic_DNA"/>
</dbReference>
<dbReference type="InterPro" id="IPR017930">
    <property type="entry name" value="Myb_dom"/>
</dbReference>
<dbReference type="PROSITE" id="PS50090">
    <property type="entry name" value="MYB_LIKE"/>
    <property type="match status" value="1"/>
</dbReference>
<dbReference type="InterPro" id="IPR009057">
    <property type="entry name" value="Homeodomain-like_sf"/>
</dbReference>
<evidence type="ECO:0000256" key="9">
    <source>
        <dbReference type="ARBA" id="ARBA00023163"/>
    </source>
</evidence>
<keyword evidence="10" id="KW-0539">Nucleus</keyword>
<dbReference type="GO" id="GO:0000786">
    <property type="term" value="C:nucleosome"/>
    <property type="evidence" value="ECO:0007669"/>
    <property type="project" value="InterPro"/>
</dbReference>
<keyword evidence="7" id="KW-0175">Coiled coil</keyword>
<evidence type="ECO:0000313" key="16">
    <source>
        <dbReference type="Proteomes" id="UP000251960"/>
    </source>
</evidence>
<comment type="caution">
    <text evidence="15">The sequence shown here is derived from an EMBL/GenBank/DDBJ whole genome shotgun (WGS) entry which is preliminary data.</text>
</comment>
<dbReference type="SUPFAM" id="SSF46689">
    <property type="entry name" value="Homeodomain-like"/>
    <property type="match status" value="1"/>
</dbReference>
<protein>
    <submittedName>
        <fullName evidence="15">Single myb histone 4</fullName>
    </submittedName>
</protein>
<keyword evidence="6" id="KW-0805">Transcription regulation</keyword>
<keyword evidence="8" id="KW-0238">DNA-binding</keyword>
<gene>
    <name evidence="15" type="primary">SMH4</name>
    <name evidence="15" type="ORF">Zm00014a_039578</name>
</gene>
<evidence type="ECO:0000259" key="13">
    <source>
        <dbReference type="PROSITE" id="PS51294"/>
    </source>
</evidence>
<dbReference type="InterPro" id="IPR036388">
    <property type="entry name" value="WH-like_DNA-bd_sf"/>
</dbReference>
<dbReference type="SMART" id="SM00526">
    <property type="entry name" value="H15"/>
    <property type="match status" value="1"/>
</dbReference>
<reference evidence="15 16" key="1">
    <citation type="journal article" date="2018" name="Nat. Genet.">
        <title>Extensive intraspecific gene order and gene structural variations between Mo17 and other maize genomes.</title>
        <authorList>
            <person name="Sun S."/>
            <person name="Zhou Y."/>
            <person name="Chen J."/>
            <person name="Shi J."/>
            <person name="Zhao H."/>
            <person name="Zhao H."/>
            <person name="Song W."/>
            <person name="Zhang M."/>
            <person name="Cui Y."/>
            <person name="Dong X."/>
            <person name="Liu H."/>
            <person name="Ma X."/>
            <person name="Jiao Y."/>
            <person name="Wang B."/>
            <person name="Wei X."/>
            <person name="Stein J.C."/>
            <person name="Glaubitz J.C."/>
            <person name="Lu F."/>
            <person name="Yu G."/>
            <person name="Liang C."/>
            <person name="Fengler K."/>
            <person name="Li B."/>
            <person name="Rafalski A."/>
            <person name="Schnable P.S."/>
            <person name="Ware D.H."/>
            <person name="Buckler E.S."/>
            <person name="Lai J."/>
        </authorList>
    </citation>
    <scope>NUCLEOTIDE SEQUENCE [LARGE SCALE GENOMIC DNA]</scope>
    <source>
        <strain evidence="16">cv. Missouri 17</strain>
        <tissue evidence="15">Seedling</tissue>
    </source>
</reference>
<feature type="region of interest" description="Disordered" evidence="11">
    <location>
        <begin position="1"/>
        <end position="42"/>
    </location>
</feature>
<dbReference type="Gene3D" id="1.10.10.10">
    <property type="entry name" value="Winged helix-like DNA-binding domain superfamily/Winged helix DNA-binding domain"/>
    <property type="match status" value="1"/>
</dbReference>
<dbReference type="FunFam" id="1.10.10.60:FF:000168">
    <property type="entry name" value="Telomere repeat-binding factor 1"/>
    <property type="match status" value="1"/>
</dbReference>
<evidence type="ECO:0000256" key="1">
    <source>
        <dbReference type="ARBA" id="ARBA00004574"/>
    </source>
</evidence>
<evidence type="ECO:0000256" key="2">
    <source>
        <dbReference type="ARBA" id="ARBA00004604"/>
    </source>
</evidence>
<dbReference type="PROSITE" id="PS51504">
    <property type="entry name" value="H15"/>
    <property type="match status" value="1"/>
</dbReference>
<dbReference type="Gene3D" id="1.10.10.60">
    <property type="entry name" value="Homeodomain-like"/>
    <property type="match status" value="1"/>
</dbReference>
<feature type="domain" description="H15" evidence="14">
    <location>
        <begin position="113"/>
        <end position="193"/>
    </location>
</feature>
<dbReference type="CDD" id="cd11660">
    <property type="entry name" value="SANT_TRF"/>
    <property type="match status" value="1"/>
</dbReference>
<proteinExistence type="predicted"/>
<evidence type="ECO:0000256" key="6">
    <source>
        <dbReference type="ARBA" id="ARBA00023015"/>
    </source>
</evidence>
<dbReference type="InterPro" id="IPR044597">
    <property type="entry name" value="SMH1-6"/>
</dbReference>
<evidence type="ECO:0000256" key="7">
    <source>
        <dbReference type="ARBA" id="ARBA00023054"/>
    </source>
</evidence>
<evidence type="ECO:0000256" key="5">
    <source>
        <dbReference type="ARBA" id="ARBA00022895"/>
    </source>
</evidence>
<dbReference type="GO" id="GO:0006334">
    <property type="term" value="P:nucleosome assembly"/>
    <property type="evidence" value="ECO:0007669"/>
    <property type="project" value="InterPro"/>
</dbReference>
<dbReference type="SMART" id="SM00717">
    <property type="entry name" value="SANT"/>
    <property type="match status" value="1"/>
</dbReference>
<feature type="domain" description="HTH myb-type" evidence="13">
    <location>
        <begin position="1"/>
        <end position="60"/>
    </location>
</feature>
<dbReference type="Proteomes" id="UP000251960">
    <property type="component" value="Chromosome 3"/>
</dbReference>
<dbReference type="GO" id="GO:0005730">
    <property type="term" value="C:nucleolus"/>
    <property type="evidence" value="ECO:0007669"/>
    <property type="project" value="UniProtKB-SubCell"/>
</dbReference>
<dbReference type="GO" id="GO:0003691">
    <property type="term" value="F:double-stranded telomeric DNA binding"/>
    <property type="evidence" value="ECO:0007669"/>
    <property type="project" value="InterPro"/>
</dbReference>
<feature type="region of interest" description="Disordered" evidence="11">
    <location>
        <begin position="261"/>
        <end position="280"/>
    </location>
</feature>
<evidence type="ECO:0000256" key="4">
    <source>
        <dbReference type="ARBA" id="ARBA00022454"/>
    </source>
</evidence>
<name>A0A3L6FHA2_MAIZE</name>
<evidence type="ECO:0000313" key="15">
    <source>
        <dbReference type="EMBL" id="PWZ32479.1"/>
    </source>
</evidence>
<dbReference type="ExpressionAtlas" id="A0A3L6FHA2">
    <property type="expression patterns" value="baseline and differential"/>
</dbReference>
<comment type="subunit">
    <text evidence="3">Forms a homodimer and heterodimers.</text>
</comment>
<dbReference type="Pfam" id="PF00538">
    <property type="entry name" value="Linker_histone"/>
    <property type="match status" value="1"/>
</dbReference>
<dbReference type="InterPro" id="IPR001005">
    <property type="entry name" value="SANT/Myb"/>
</dbReference>
<dbReference type="Pfam" id="PF00249">
    <property type="entry name" value="Myb_DNA-binding"/>
    <property type="match status" value="1"/>
</dbReference>
<dbReference type="GO" id="GO:0000781">
    <property type="term" value="C:chromosome, telomeric region"/>
    <property type="evidence" value="ECO:0007669"/>
    <property type="project" value="UniProtKB-SubCell"/>
</dbReference>